<keyword evidence="14" id="KW-1185">Reference proteome</keyword>
<feature type="repeat" description="Solcar" evidence="10">
    <location>
        <begin position="6"/>
        <end position="150"/>
    </location>
</feature>
<feature type="transmembrane region" description="Helical" evidence="13">
    <location>
        <begin position="12"/>
        <end position="32"/>
    </location>
</feature>
<evidence type="ECO:0000256" key="2">
    <source>
        <dbReference type="ARBA" id="ARBA00006375"/>
    </source>
</evidence>
<dbReference type="SUPFAM" id="SSF103506">
    <property type="entry name" value="Mitochondrial carrier"/>
    <property type="match status" value="1"/>
</dbReference>
<feature type="repeat" description="Solcar" evidence="10">
    <location>
        <begin position="284"/>
        <end position="382"/>
    </location>
</feature>
<evidence type="ECO:0000256" key="6">
    <source>
        <dbReference type="ARBA" id="ARBA00022792"/>
    </source>
</evidence>
<evidence type="ECO:0000256" key="1">
    <source>
        <dbReference type="ARBA" id="ARBA00004448"/>
    </source>
</evidence>
<evidence type="ECO:0000256" key="3">
    <source>
        <dbReference type="ARBA" id="ARBA00022448"/>
    </source>
</evidence>
<keyword evidence="3 11" id="KW-0813">Transport</keyword>
<dbReference type="GO" id="GO:0005743">
    <property type="term" value="C:mitochondrial inner membrane"/>
    <property type="evidence" value="ECO:0007669"/>
    <property type="project" value="UniProtKB-SubCell"/>
</dbReference>
<keyword evidence="5" id="KW-0677">Repeat</keyword>
<feature type="region of interest" description="Disordered" evidence="12">
    <location>
        <begin position="41"/>
        <end position="64"/>
    </location>
</feature>
<keyword evidence="7 13" id="KW-1133">Transmembrane helix</keyword>
<sequence>MATTTKEPAIHFIAGGFAGAFGAAVINPLEVVKTRLQSSGNRSSVKYGHLPSYPSSSRSVENGSKPSSSKILFSYANGSSISAASALRSANNQFYQQFVKLAQYSPHKLILNIVEKEGFFALWKGFGTTLIGVFPARAIYFGAYSNAKAFLNTVLIPESTPVHSLSAAFAALFSVFYLGFCCSTITNPLWMIRTRLQLDKMKSDKKLSIKDCIKRVYKELGIKGFYRGVTASYLGIGETMMHFAIYERLKRSSFLRSGHSRGESHRIQISGDEKHRMSTSQFFRYMVCASISRMIAATIGYPHELHLNIFSLFFTVRFFILEVVRTRIREENSKHKGLIKAFRTIMREESWRALYHGLSVHLLRTVPNTAITMATYEALIVLFERLFVDEK</sequence>
<feature type="transmembrane region" description="Helical" evidence="13">
    <location>
        <begin position="167"/>
        <end position="192"/>
    </location>
</feature>
<evidence type="ECO:0000256" key="8">
    <source>
        <dbReference type="ARBA" id="ARBA00023128"/>
    </source>
</evidence>
<evidence type="ECO:0000256" key="7">
    <source>
        <dbReference type="ARBA" id="ARBA00022989"/>
    </source>
</evidence>
<dbReference type="GO" id="GO:1990519">
    <property type="term" value="P:pyrimidine nucleotide import into mitochondrion"/>
    <property type="evidence" value="ECO:0007669"/>
    <property type="project" value="TreeGrafter"/>
</dbReference>
<evidence type="ECO:0000313" key="15">
    <source>
        <dbReference type="WBParaSite" id="nRc.2.0.1.t17082-RA"/>
    </source>
</evidence>
<keyword evidence="4 10" id="KW-0812">Transmembrane</keyword>
<accession>A0A915ISR8</accession>
<evidence type="ECO:0000256" key="11">
    <source>
        <dbReference type="RuleBase" id="RU000488"/>
    </source>
</evidence>
<dbReference type="InterPro" id="IPR023395">
    <property type="entry name" value="MCP_dom_sf"/>
</dbReference>
<dbReference type="PANTHER" id="PTHR45829:SF4">
    <property type="entry name" value="MITOCHONDRIAL CARRIER PROTEIN RIM2"/>
    <property type="match status" value="1"/>
</dbReference>
<dbReference type="PROSITE" id="PS50920">
    <property type="entry name" value="SOLCAR"/>
    <property type="match status" value="3"/>
</dbReference>
<dbReference type="OMA" id="WVMYEQM"/>
<dbReference type="Pfam" id="PF00153">
    <property type="entry name" value="Mito_carr"/>
    <property type="match status" value="4"/>
</dbReference>
<evidence type="ECO:0000256" key="4">
    <source>
        <dbReference type="ARBA" id="ARBA00022692"/>
    </source>
</evidence>
<feature type="repeat" description="Solcar" evidence="10">
    <location>
        <begin position="166"/>
        <end position="252"/>
    </location>
</feature>
<feature type="transmembrane region" description="Helical" evidence="13">
    <location>
        <begin position="126"/>
        <end position="147"/>
    </location>
</feature>
<keyword evidence="9 10" id="KW-0472">Membrane</keyword>
<evidence type="ECO:0000256" key="9">
    <source>
        <dbReference type="ARBA" id="ARBA00023136"/>
    </source>
</evidence>
<organism evidence="14 15">
    <name type="scientific">Romanomermis culicivorax</name>
    <name type="common">Nematode worm</name>
    <dbReference type="NCBI Taxonomy" id="13658"/>
    <lineage>
        <taxon>Eukaryota</taxon>
        <taxon>Metazoa</taxon>
        <taxon>Ecdysozoa</taxon>
        <taxon>Nematoda</taxon>
        <taxon>Enoplea</taxon>
        <taxon>Dorylaimia</taxon>
        <taxon>Mermithida</taxon>
        <taxon>Mermithoidea</taxon>
        <taxon>Mermithidae</taxon>
        <taxon>Romanomermis</taxon>
    </lineage>
</organism>
<evidence type="ECO:0000256" key="5">
    <source>
        <dbReference type="ARBA" id="ARBA00022737"/>
    </source>
</evidence>
<dbReference type="AlphaFoldDB" id="A0A915ISR8"/>
<comment type="subcellular location">
    <subcellularLocation>
        <location evidence="1">Mitochondrion inner membrane</location>
        <topology evidence="1">Multi-pass membrane protein</topology>
    </subcellularLocation>
</comment>
<protein>
    <submittedName>
        <fullName evidence="15">Mitochondrial carrier protein</fullName>
    </submittedName>
</protein>
<dbReference type="GO" id="GO:0015218">
    <property type="term" value="F:pyrimidine nucleotide transmembrane transporter activity"/>
    <property type="evidence" value="ECO:0007669"/>
    <property type="project" value="InterPro"/>
</dbReference>
<comment type="similarity">
    <text evidence="2 11">Belongs to the mitochondrial carrier (TC 2.A.29) family.</text>
</comment>
<keyword evidence="6" id="KW-0999">Mitochondrion inner membrane</keyword>
<dbReference type="Gene3D" id="1.50.40.10">
    <property type="entry name" value="Mitochondrial carrier domain"/>
    <property type="match status" value="2"/>
</dbReference>
<reference evidence="15" key="1">
    <citation type="submission" date="2022-11" db="UniProtKB">
        <authorList>
            <consortium name="WormBaseParasite"/>
        </authorList>
    </citation>
    <scope>IDENTIFICATION</scope>
</reference>
<evidence type="ECO:0000313" key="14">
    <source>
        <dbReference type="Proteomes" id="UP000887565"/>
    </source>
</evidence>
<proteinExistence type="inferred from homology"/>
<evidence type="ECO:0000256" key="12">
    <source>
        <dbReference type="SAM" id="MobiDB-lite"/>
    </source>
</evidence>
<dbReference type="InterPro" id="IPR018108">
    <property type="entry name" value="MCP_transmembrane"/>
</dbReference>
<dbReference type="Proteomes" id="UP000887565">
    <property type="component" value="Unplaced"/>
</dbReference>
<evidence type="ECO:0000256" key="10">
    <source>
        <dbReference type="PROSITE-ProRule" id="PRU00282"/>
    </source>
</evidence>
<keyword evidence="8" id="KW-0496">Mitochondrion</keyword>
<feature type="compositionally biased region" description="Polar residues" evidence="12">
    <location>
        <begin position="53"/>
        <end position="64"/>
    </location>
</feature>
<dbReference type="WBParaSite" id="nRc.2.0.1.t17082-RA">
    <property type="protein sequence ID" value="nRc.2.0.1.t17082-RA"/>
    <property type="gene ID" value="nRc.2.0.1.g17082"/>
</dbReference>
<name>A0A915ISR8_ROMCU</name>
<dbReference type="InterPro" id="IPR049562">
    <property type="entry name" value="SLC25A33/36-like"/>
</dbReference>
<dbReference type="PANTHER" id="PTHR45829">
    <property type="entry name" value="MITOCHONDRIAL CARRIER PROTEIN RIM2"/>
    <property type="match status" value="1"/>
</dbReference>
<evidence type="ECO:0000256" key="13">
    <source>
        <dbReference type="SAM" id="Phobius"/>
    </source>
</evidence>